<evidence type="ECO:0000313" key="9">
    <source>
        <dbReference type="EMBL" id="MCF7568007.1"/>
    </source>
</evidence>
<dbReference type="CDD" id="cd07136">
    <property type="entry name" value="ALDH_YwdH-P39616"/>
    <property type="match status" value="1"/>
</dbReference>
<evidence type="ECO:0000256" key="6">
    <source>
        <dbReference type="PROSITE-ProRule" id="PRU10007"/>
    </source>
</evidence>
<dbReference type="GO" id="GO:0006081">
    <property type="term" value="P:aldehyde metabolic process"/>
    <property type="evidence" value="ECO:0007669"/>
    <property type="project" value="InterPro"/>
</dbReference>
<evidence type="ECO:0000256" key="1">
    <source>
        <dbReference type="ARBA" id="ARBA00009986"/>
    </source>
</evidence>
<proteinExistence type="inferred from homology"/>
<dbReference type="PROSITE" id="PS00070">
    <property type="entry name" value="ALDEHYDE_DEHYDR_CYS"/>
    <property type="match status" value="1"/>
</dbReference>
<evidence type="ECO:0000313" key="10">
    <source>
        <dbReference type="Proteomes" id="UP001199795"/>
    </source>
</evidence>
<dbReference type="AlphaFoldDB" id="A0AAE3EP76"/>
<dbReference type="Proteomes" id="UP001199795">
    <property type="component" value="Unassembled WGS sequence"/>
</dbReference>
<keyword evidence="2 4" id="KW-0560">Oxidoreductase</keyword>
<dbReference type="PIRSF" id="PIRSF036492">
    <property type="entry name" value="ALDH"/>
    <property type="match status" value="1"/>
</dbReference>
<dbReference type="GO" id="GO:0005737">
    <property type="term" value="C:cytoplasm"/>
    <property type="evidence" value="ECO:0007669"/>
    <property type="project" value="TreeGrafter"/>
</dbReference>
<dbReference type="SUPFAM" id="SSF53720">
    <property type="entry name" value="ALDH-like"/>
    <property type="match status" value="1"/>
</dbReference>
<dbReference type="InterPro" id="IPR016163">
    <property type="entry name" value="Ald_DH_C"/>
</dbReference>
<name>A0AAE3EP76_9FLAO</name>
<dbReference type="GO" id="GO:0004029">
    <property type="term" value="F:aldehyde dehydrogenase (NAD+) activity"/>
    <property type="evidence" value="ECO:0007669"/>
    <property type="project" value="TreeGrafter"/>
</dbReference>
<dbReference type="FunFam" id="3.40.605.10:FF:000004">
    <property type="entry name" value="Aldehyde dehydrogenase"/>
    <property type="match status" value="1"/>
</dbReference>
<organism evidence="9 10">
    <name type="scientific">Wocania arenilitoris</name>
    <dbReference type="NCBI Taxonomy" id="2044858"/>
    <lineage>
        <taxon>Bacteria</taxon>
        <taxon>Pseudomonadati</taxon>
        <taxon>Bacteroidota</taxon>
        <taxon>Flavobacteriia</taxon>
        <taxon>Flavobacteriales</taxon>
        <taxon>Flavobacteriaceae</taxon>
        <taxon>Wocania</taxon>
    </lineage>
</organism>
<sequence length="459" mass="51441">MNTISELLSNQRAFFKSQKTKNIAYRINILKQLKAEIEANEQAVYAALKADFNKSEFETFISEFGLVLSELNLVINNLKRWIKPKRVKSSMLTFPSKSYIYKEPYGAVLVIAPWNYPFLLAIEPLIMAIAAGNTVIVKPSELTKNTSQLIANIIDKVFPENLATTIQGGVDVTSELLEQKWDYIFFTGSIPVGKIVAKAAAKHLTPVTLELGGKSPCIIDDTVDVKLIARRLTWGKFLNAGQTCIAPDYLIVKASVKLQLIEALKIEITKQYGDNPEKSPDFPRVINNKNLLRLENMLEGANIIFGGTINKKSRYCAPTLIDEPDLTSNIMQDEIFGPILPILSYNNKNDIETIIWNFEKPLALYIFSNTKPFIKQILNKYSFGGGAINDSLIHFGNHRLPFGGVGASGMGVYHGKHGFDTFSHNKAIIKRDNWADPSIRYAPYKGKLNLIKKVFKLFS</sequence>
<evidence type="ECO:0000256" key="3">
    <source>
        <dbReference type="ARBA" id="ARBA00023027"/>
    </source>
</evidence>
<feature type="active site" evidence="5">
    <location>
        <position position="244"/>
    </location>
</feature>
<dbReference type="InterPro" id="IPR016160">
    <property type="entry name" value="Ald_DH_CS_CYS"/>
</dbReference>
<evidence type="ECO:0000256" key="2">
    <source>
        <dbReference type="ARBA" id="ARBA00023002"/>
    </source>
</evidence>
<evidence type="ECO:0000256" key="4">
    <source>
        <dbReference type="PIRNR" id="PIRNR036492"/>
    </source>
</evidence>
<dbReference type="Pfam" id="PF00171">
    <property type="entry name" value="Aldedh"/>
    <property type="match status" value="1"/>
</dbReference>
<evidence type="ECO:0000256" key="7">
    <source>
        <dbReference type="RuleBase" id="RU003345"/>
    </source>
</evidence>
<feature type="active site" evidence="5 6">
    <location>
        <position position="210"/>
    </location>
</feature>
<dbReference type="PROSITE" id="PS00687">
    <property type="entry name" value="ALDEHYDE_DEHYDR_GLU"/>
    <property type="match status" value="1"/>
</dbReference>
<dbReference type="InterPro" id="IPR029510">
    <property type="entry name" value="Ald_DH_CS_GLU"/>
</dbReference>
<dbReference type="InterPro" id="IPR012394">
    <property type="entry name" value="Aldehyde_DH_NAD(P)"/>
</dbReference>
<gene>
    <name evidence="9" type="ORF">L3X37_06465</name>
</gene>
<dbReference type="FunFam" id="3.40.309.10:FF:000003">
    <property type="entry name" value="Aldehyde dehydrogenase"/>
    <property type="match status" value="1"/>
</dbReference>
<dbReference type="EMBL" id="JAKKDU010000006">
    <property type="protein sequence ID" value="MCF7568007.1"/>
    <property type="molecule type" value="Genomic_DNA"/>
</dbReference>
<comment type="caution">
    <text evidence="9">The sequence shown here is derived from an EMBL/GenBank/DDBJ whole genome shotgun (WGS) entry which is preliminary data.</text>
</comment>
<comment type="similarity">
    <text evidence="1 4 7">Belongs to the aldehyde dehydrogenase family.</text>
</comment>
<evidence type="ECO:0000256" key="5">
    <source>
        <dbReference type="PIRSR" id="PIRSR036492-1"/>
    </source>
</evidence>
<protein>
    <recommendedName>
        <fullName evidence="4">Aldehyde dehydrogenase</fullName>
    </recommendedName>
</protein>
<keyword evidence="3" id="KW-0520">NAD</keyword>
<accession>A0AAE3EP76</accession>
<dbReference type="RefSeq" id="WP_237239353.1">
    <property type="nucleotide sequence ID" value="NZ_JAKKDU010000006.1"/>
</dbReference>
<dbReference type="PANTHER" id="PTHR43570">
    <property type="entry name" value="ALDEHYDE DEHYDROGENASE"/>
    <property type="match status" value="1"/>
</dbReference>
<dbReference type="InterPro" id="IPR016161">
    <property type="entry name" value="Ald_DH/histidinol_DH"/>
</dbReference>
<dbReference type="Gene3D" id="3.40.309.10">
    <property type="entry name" value="Aldehyde Dehydrogenase, Chain A, domain 2"/>
    <property type="match status" value="1"/>
</dbReference>
<feature type="domain" description="Aldehyde dehydrogenase" evidence="8">
    <location>
        <begin position="10"/>
        <end position="427"/>
    </location>
</feature>
<evidence type="ECO:0000259" key="8">
    <source>
        <dbReference type="Pfam" id="PF00171"/>
    </source>
</evidence>
<reference evidence="9" key="1">
    <citation type="submission" date="2022-01" db="EMBL/GenBank/DDBJ databases">
        <title>Draft genome sequence of Sabulilitoribacter arenilitoris KCTC 52401.</title>
        <authorList>
            <person name="Oh J.-S."/>
        </authorList>
    </citation>
    <scope>NUCLEOTIDE SEQUENCE</scope>
    <source>
        <strain evidence="9">HMF6543</strain>
    </source>
</reference>
<dbReference type="InterPro" id="IPR015590">
    <property type="entry name" value="Aldehyde_DH_dom"/>
</dbReference>
<keyword evidence="10" id="KW-1185">Reference proteome</keyword>
<dbReference type="PANTHER" id="PTHR43570:SF16">
    <property type="entry name" value="ALDEHYDE DEHYDROGENASE TYPE III, ISOFORM Q"/>
    <property type="match status" value="1"/>
</dbReference>
<dbReference type="Gene3D" id="3.40.605.10">
    <property type="entry name" value="Aldehyde Dehydrogenase, Chain A, domain 1"/>
    <property type="match status" value="1"/>
</dbReference>
<dbReference type="InterPro" id="IPR016162">
    <property type="entry name" value="Ald_DH_N"/>
</dbReference>